<dbReference type="RefSeq" id="WP_345532358.1">
    <property type="nucleotide sequence ID" value="NZ_BAABLD010000008.1"/>
</dbReference>
<reference evidence="4" key="1">
    <citation type="journal article" date="2019" name="Int. J. Syst. Evol. Microbiol.">
        <title>The Global Catalogue of Microorganisms (GCM) 10K type strain sequencing project: providing services to taxonomists for standard genome sequencing and annotation.</title>
        <authorList>
            <consortium name="The Broad Institute Genomics Platform"/>
            <consortium name="The Broad Institute Genome Sequencing Center for Infectious Disease"/>
            <person name="Wu L."/>
            <person name="Ma J."/>
        </authorList>
    </citation>
    <scope>NUCLEOTIDE SEQUENCE [LARGE SCALE GENOMIC DNA]</scope>
    <source>
        <strain evidence="4">JCM 18715</strain>
    </source>
</reference>
<feature type="chain" id="PRO_5046101734" description="Ice-binding protein C-terminal domain-containing protein" evidence="1">
    <location>
        <begin position="23"/>
        <end position="227"/>
    </location>
</feature>
<dbReference type="Proteomes" id="UP001500547">
    <property type="component" value="Unassembled WGS sequence"/>
</dbReference>
<proteinExistence type="predicted"/>
<evidence type="ECO:0000313" key="4">
    <source>
        <dbReference type="Proteomes" id="UP001500547"/>
    </source>
</evidence>
<comment type="caution">
    <text evidence="3">The sequence shown here is derived from an EMBL/GenBank/DDBJ whole genome shotgun (WGS) entry which is preliminary data.</text>
</comment>
<dbReference type="InterPro" id="IPR013424">
    <property type="entry name" value="Ice-binding_C"/>
</dbReference>
<accession>A0ABP9QKM9</accession>
<keyword evidence="4" id="KW-1185">Reference proteome</keyword>
<feature type="signal peptide" evidence="1">
    <location>
        <begin position="1"/>
        <end position="22"/>
    </location>
</feature>
<evidence type="ECO:0000256" key="1">
    <source>
        <dbReference type="SAM" id="SignalP"/>
    </source>
</evidence>
<feature type="domain" description="Ice-binding protein C-terminal" evidence="2">
    <location>
        <begin position="202"/>
        <end position="226"/>
    </location>
</feature>
<dbReference type="Pfam" id="PF07589">
    <property type="entry name" value="PEP-CTERM"/>
    <property type="match status" value="1"/>
</dbReference>
<sequence>MRNILVTLVLGSTVLVSGQASASIISNLNNVAAPKQVVDFNDVNGLFFGSGSTYVTNVPQVTFSSLNGDFTAGQYVADLGINGLWGAGKSFLSFDTIGDMTLKIDFGGLKTRSFAAEWSLYEEAGDFRNLTVTAWGVDGSSESFTIQSFKEALDGVDIDDNELLSSYNYSFTRGIKLANADIAYVTVQGDGVVMDNFTYTVPVPEPTSYALLLAGLGLIGLVARRRM</sequence>
<organism evidence="3 4">
    <name type="scientific">Viridibacterium curvum</name>
    <dbReference type="NCBI Taxonomy" id="1101404"/>
    <lineage>
        <taxon>Bacteria</taxon>
        <taxon>Pseudomonadati</taxon>
        <taxon>Pseudomonadota</taxon>
        <taxon>Betaproteobacteria</taxon>
        <taxon>Rhodocyclales</taxon>
        <taxon>Rhodocyclaceae</taxon>
        <taxon>Viridibacterium</taxon>
    </lineage>
</organism>
<evidence type="ECO:0000259" key="2">
    <source>
        <dbReference type="Pfam" id="PF07589"/>
    </source>
</evidence>
<dbReference type="NCBIfam" id="TIGR02595">
    <property type="entry name" value="PEP_CTERM"/>
    <property type="match status" value="1"/>
</dbReference>
<gene>
    <name evidence="3" type="ORF">GCM10025770_15870</name>
</gene>
<dbReference type="EMBL" id="BAABLD010000008">
    <property type="protein sequence ID" value="GAA5163531.1"/>
    <property type="molecule type" value="Genomic_DNA"/>
</dbReference>
<protein>
    <recommendedName>
        <fullName evidence="2">Ice-binding protein C-terminal domain-containing protein</fullName>
    </recommendedName>
</protein>
<name>A0ABP9QKM9_9RHOO</name>
<evidence type="ECO:0000313" key="3">
    <source>
        <dbReference type="EMBL" id="GAA5163531.1"/>
    </source>
</evidence>
<keyword evidence="1" id="KW-0732">Signal</keyword>